<dbReference type="RefSeq" id="WP_318643176.1">
    <property type="nucleotide sequence ID" value="NZ_CP137892.1"/>
</dbReference>
<keyword evidence="7 12" id="KW-1133">Transmembrane helix</keyword>
<dbReference type="PRINTS" id="PR00260">
    <property type="entry name" value="CHEMTRNSDUCR"/>
</dbReference>
<gene>
    <name evidence="16" type="ORF">SBP02_15945</name>
</gene>
<evidence type="ECO:0000256" key="5">
    <source>
        <dbReference type="ARBA" id="ARBA00022519"/>
    </source>
</evidence>
<dbReference type="InterPro" id="IPR004090">
    <property type="entry name" value="Chemotax_Me-accpt_rcpt"/>
</dbReference>
<evidence type="ECO:0000256" key="6">
    <source>
        <dbReference type="ARBA" id="ARBA00022692"/>
    </source>
</evidence>
<dbReference type="InterPro" id="IPR000727">
    <property type="entry name" value="T_SNARE_dom"/>
</dbReference>
<feature type="domain" description="HAMP" evidence="15">
    <location>
        <begin position="214"/>
        <end position="266"/>
    </location>
</feature>
<feature type="transmembrane region" description="Helical" evidence="12">
    <location>
        <begin position="192"/>
        <end position="212"/>
    </location>
</feature>
<dbReference type="PROSITE" id="PS50111">
    <property type="entry name" value="CHEMOTAXIS_TRANSDUC_2"/>
    <property type="match status" value="1"/>
</dbReference>
<proteinExistence type="inferred from homology"/>
<keyword evidence="3" id="KW-0488">Methylation</keyword>
<dbReference type="PROSITE" id="PS50192">
    <property type="entry name" value="T_SNARE"/>
    <property type="match status" value="1"/>
</dbReference>
<evidence type="ECO:0000256" key="3">
    <source>
        <dbReference type="ARBA" id="ARBA00022481"/>
    </source>
</evidence>
<evidence type="ECO:0000256" key="4">
    <source>
        <dbReference type="ARBA" id="ARBA00022500"/>
    </source>
</evidence>
<dbReference type="EMBL" id="CP137892">
    <property type="protein sequence ID" value="WPC04251.1"/>
    <property type="molecule type" value="Genomic_DNA"/>
</dbReference>
<evidence type="ECO:0000256" key="9">
    <source>
        <dbReference type="ARBA" id="ARBA00023224"/>
    </source>
</evidence>
<name>A0ABZ0PTN2_9PSED</name>
<comment type="similarity">
    <text evidence="10">Belongs to the methyl-accepting chemotaxis (MCP) protein family.</text>
</comment>
<evidence type="ECO:0000256" key="1">
    <source>
        <dbReference type="ARBA" id="ARBA00004429"/>
    </source>
</evidence>
<keyword evidence="2" id="KW-1003">Cell membrane</keyword>
<dbReference type="InterPro" id="IPR003660">
    <property type="entry name" value="HAMP_dom"/>
</dbReference>
<keyword evidence="8 12" id="KW-0472">Membrane</keyword>
<evidence type="ECO:0000259" key="13">
    <source>
        <dbReference type="PROSITE" id="PS50111"/>
    </source>
</evidence>
<keyword evidence="6 12" id="KW-0812">Transmembrane</keyword>
<comment type="subcellular location">
    <subcellularLocation>
        <location evidence="1">Cell inner membrane</location>
        <topology evidence="1">Multi-pass membrane protein</topology>
    </subcellularLocation>
</comment>
<keyword evidence="4" id="KW-0145">Chemotaxis</keyword>
<dbReference type="SMART" id="SM00304">
    <property type="entry name" value="HAMP"/>
    <property type="match status" value="2"/>
</dbReference>
<organism evidence="16 17">
    <name type="scientific">Pseudomonas benzenivorans</name>
    <dbReference type="NCBI Taxonomy" id="556533"/>
    <lineage>
        <taxon>Bacteria</taxon>
        <taxon>Pseudomonadati</taxon>
        <taxon>Pseudomonadota</taxon>
        <taxon>Gammaproteobacteria</taxon>
        <taxon>Pseudomonadales</taxon>
        <taxon>Pseudomonadaceae</taxon>
        <taxon>Pseudomonas</taxon>
    </lineage>
</organism>
<evidence type="ECO:0000313" key="17">
    <source>
        <dbReference type="Proteomes" id="UP001305928"/>
    </source>
</evidence>
<dbReference type="Proteomes" id="UP001305928">
    <property type="component" value="Chromosome"/>
</dbReference>
<dbReference type="PANTHER" id="PTHR32089">
    <property type="entry name" value="METHYL-ACCEPTING CHEMOTAXIS PROTEIN MCPB"/>
    <property type="match status" value="1"/>
</dbReference>
<dbReference type="SMART" id="SM00283">
    <property type="entry name" value="MA"/>
    <property type="match status" value="1"/>
</dbReference>
<keyword evidence="5" id="KW-0997">Cell inner membrane</keyword>
<dbReference type="Pfam" id="PF00015">
    <property type="entry name" value="MCPsignal"/>
    <property type="match status" value="1"/>
</dbReference>
<dbReference type="Pfam" id="PF00672">
    <property type="entry name" value="HAMP"/>
    <property type="match status" value="1"/>
</dbReference>
<dbReference type="PROSITE" id="PS51257">
    <property type="entry name" value="PROKAR_LIPOPROTEIN"/>
    <property type="match status" value="1"/>
</dbReference>
<feature type="domain" description="Methyl-accepting transducer" evidence="13">
    <location>
        <begin position="271"/>
        <end position="507"/>
    </location>
</feature>
<dbReference type="CDD" id="cd11386">
    <property type="entry name" value="MCP_signal"/>
    <property type="match status" value="1"/>
</dbReference>
<evidence type="ECO:0000256" key="11">
    <source>
        <dbReference type="PROSITE-ProRule" id="PRU00284"/>
    </source>
</evidence>
<dbReference type="SUPFAM" id="SSF58104">
    <property type="entry name" value="Methyl-accepting chemotaxis protein (MCP) signaling domain"/>
    <property type="match status" value="1"/>
</dbReference>
<feature type="domain" description="T-SNARE coiled-coil homology" evidence="14">
    <location>
        <begin position="458"/>
        <end position="520"/>
    </location>
</feature>
<dbReference type="InterPro" id="IPR004089">
    <property type="entry name" value="MCPsignal_dom"/>
</dbReference>
<keyword evidence="17" id="KW-1185">Reference proteome</keyword>
<evidence type="ECO:0000259" key="14">
    <source>
        <dbReference type="PROSITE" id="PS50192"/>
    </source>
</evidence>
<sequence>MPLQRSLRAQFLTLLGGSLLLILLIALACFSFLSSGVQSYRELVGGTLHASRLVDGANLEFKVQVQEWKNVLLRGKNPADLDKYWRQFQAQEGKVQEILGELLQVAGEQQDPELKNQVERLRSEHRSMGEAYRQGHAAFVAAGADAAVGDAAVKGIDRGASEQMSALVERLSQRGLSQSAAISNAAARTTQLGLAVLLLSSLLIGLFSLWLVNRNLVEPIRRLIEHIGQLSRGNLGQRVDASRQDELGHLAGAANTLRDFLADTFAQLQRGSADLDGASGELNAIATLMSQGSREQFSRTDQVATAMHEMSATAQEVARHAAEAAHAADDADHSAQQGEQVMRATIETITGMRGEIANTAEVIRRLEADSGRIGKVLEVIRGIAEQTNLLALNAAIEAARAGEQGRGFAVVADEVRTLAQRTAESTAEIHQIIDTVQSGAVNAVRAIESGQNRSEEGVTQVTEAGAMLQRITAAVEAIRDMNRQIATAAEEQTSVAEDISRNLTEITAIATTNQENVQRTEAASQHLHSLSAQLGEVTQRLQS</sequence>
<dbReference type="PROSITE" id="PS50885">
    <property type="entry name" value="HAMP"/>
    <property type="match status" value="1"/>
</dbReference>
<dbReference type="CDD" id="cd06225">
    <property type="entry name" value="HAMP"/>
    <property type="match status" value="1"/>
</dbReference>
<evidence type="ECO:0000313" key="16">
    <source>
        <dbReference type="EMBL" id="WPC04251.1"/>
    </source>
</evidence>
<evidence type="ECO:0000256" key="2">
    <source>
        <dbReference type="ARBA" id="ARBA00022475"/>
    </source>
</evidence>
<evidence type="ECO:0000256" key="7">
    <source>
        <dbReference type="ARBA" id="ARBA00022989"/>
    </source>
</evidence>
<keyword evidence="9 11" id="KW-0807">Transducer</keyword>
<reference evidence="16 17" key="1">
    <citation type="submission" date="2023-11" db="EMBL/GenBank/DDBJ databases">
        <title>Complete genome of Pseudomonas benzenivorans BA3361.</title>
        <authorList>
            <person name="Shin S.Y."/>
            <person name="Song J."/>
            <person name="Kang H."/>
        </authorList>
    </citation>
    <scope>NUCLEOTIDE SEQUENCE [LARGE SCALE GENOMIC DNA]</scope>
    <source>
        <strain evidence="16 17">HNIBRBA3361</strain>
    </source>
</reference>
<evidence type="ECO:0000256" key="12">
    <source>
        <dbReference type="SAM" id="Phobius"/>
    </source>
</evidence>
<dbReference type="Gene3D" id="1.10.287.950">
    <property type="entry name" value="Methyl-accepting chemotaxis protein"/>
    <property type="match status" value="1"/>
</dbReference>
<evidence type="ECO:0000256" key="8">
    <source>
        <dbReference type="ARBA" id="ARBA00023136"/>
    </source>
</evidence>
<evidence type="ECO:0000256" key="10">
    <source>
        <dbReference type="ARBA" id="ARBA00029447"/>
    </source>
</evidence>
<dbReference type="PANTHER" id="PTHR32089:SF120">
    <property type="entry name" value="METHYL-ACCEPTING CHEMOTAXIS PROTEIN TLPQ"/>
    <property type="match status" value="1"/>
</dbReference>
<protein>
    <submittedName>
        <fullName evidence="16">Methyl-accepting chemotaxis protein</fullName>
    </submittedName>
</protein>
<accession>A0ABZ0PTN2</accession>
<evidence type="ECO:0000259" key="15">
    <source>
        <dbReference type="PROSITE" id="PS50885"/>
    </source>
</evidence>